<keyword evidence="2" id="KW-1185">Reference proteome</keyword>
<evidence type="ECO:0000313" key="1">
    <source>
        <dbReference type="EMBL" id="TXD89349.1"/>
    </source>
</evidence>
<organism evidence="1 2">
    <name type="scientific">Subsaximicrobium wynnwilliamsii</name>
    <dbReference type="NCBI Taxonomy" id="291179"/>
    <lineage>
        <taxon>Bacteria</taxon>
        <taxon>Pseudomonadati</taxon>
        <taxon>Bacteroidota</taxon>
        <taxon>Flavobacteriia</taxon>
        <taxon>Flavobacteriales</taxon>
        <taxon>Flavobacteriaceae</taxon>
        <taxon>Subsaximicrobium</taxon>
    </lineage>
</organism>
<reference evidence="1 2" key="1">
    <citation type="submission" date="2019-08" db="EMBL/GenBank/DDBJ databases">
        <title>Genomes of Subsaximicrobium wynnwilliamsii strains.</title>
        <authorList>
            <person name="Bowman J.P."/>
        </authorList>
    </citation>
    <scope>NUCLEOTIDE SEQUENCE [LARGE SCALE GENOMIC DNA]</scope>
    <source>
        <strain evidence="1 2">2-80-2</strain>
    </source>
</reference>
<dbReference type="OrthoDB" id="1451907at2"/>
<proteinExistence type="predicted"/>
<dbReference type="AlphaFoldDB" id="A0A5C6ZHX4"/>
<gene>
    <name evidence="1" type="ORF">ESY86_08125</name>
</gene>
<dbReference type="RefSeq" id="WP_147086103.1">
    <property type="nucleotide sequence ID" value="NZ_VORM01000006.1"/>
</dbReference>
<evidence type="ECO:0000313" key="2">
    <source>
        <dbReference type="Proteomes" id="UP000321578"/>
    </source>
</evidence>
<dbReference type="EMBL" id="VORO01000007">
    <property type="protein sequence ID" value="TXD89349.1"/>
    <property type="molecule type" value="Genomic_DNA"/>
</dbReference>
<protein>
    <submittedName>
        <fullName evidence="1">Uncharacterized protein</fullName>
    </submittedName>
</protein>
<dbReference type="Proteomes" id="UP000321578">
    <property type="component" value="Unassembled WGS sequence"/>
</dbReference>
<sequence length="81" mass="9270">MSSSKKRKEVLTDTDALKLLEFKAKKAGRNLKNDLEFVPLEESYAFEPSTSYKVMMDKMIEDHATGKTNHTSWEAIKKGMN</sequence>
<name>A0A5C6ZHX4_9FLAO</name>
<accession>A0A5C6ZHX4</accession>
<comment type="caution">
    <text evidence="1">The sequence shown here is derived from an EMBL/GenBank/DDBJ whole genome shotgun (WGS) entry which is preliminary data.</text>
</comment>